<reference evidence="3" key="1">
    <citation type="journal article" date="2023" name="Mol. Phylogenet. Evol.">
        <title>Genome-scale phylogeny and comparative genomics of the fungal order Sordariales.</title>
        <authorList>
            <person name="Hensen N."/>
            <person name="Bonometti L."/>
            <person name="Westerberg I."/>
            <person name="Brannstrom I.O."/>
            <person name="Guillou S."/>
            <person name="Cros-Aarteil S."/>
            <person name="Calhoun S."/>
            <person name="Haridas S."/>
            <person name="Kuo A."/>
            <person name="Mondo S."/>
            <person name="Pangilinan J."/>
            <person name="Riley R."/>
            <person name="LaButti K."/>
            <person name="Andreopoulos B."/>
            <person name="Lipzen A."/>
            <person name="Chen C."/>
            <person name="Yan M."/>
            <person name="Daum C."/>
            <person name="Ng V."/>
            <person name="Clum A."/>
            <person name="Steindorff A."/>
            <person name="Ohm R.A."/>
            <person name="Martin F."/>
            <person name="Silar P."/>
            <person name="Natvig D.O."/>
            <person name="Lalanne C."/>
            <person name="Gautier V."/>
            <person name="Ament-Velasquez S.L."/>
            <person name="Kruys A."/>
            <person name="Hutchinson M.I."/>
            <person name="Powell A.J."/>
            <person name="Barry K."/>
            <person name="Miller A.N."/>
            <person name="Grigoriev I.V."/>
            <person name="Debuchy R."/>
            <person name="Gladieux P."/>
            <person name="Hiltunen Thoren M."/>
            <person name="Johannesson H."/>
        </authorList>
    </citation>
    <scope>NUCLEOTIDE SEQUENCE</scope>
    <source>
        <strain evidence="3">CBS 168.71</strain>
    </source>
</reference>
<reference evidence="3" key="2">
    <citation type="submission" date="2023-06" db="EMBL/GenBank/DDBJ databases">
        <authorList>
            <consortium name="Lawrence Berkeley National Laboratory"/>
            <person name="Haridas S."/>
            <person name="Hensen N."/>
            <person name="Bonometti L."/>
            <person name="Westerberg I."/>
            <person name="Brannstrom I.O."/>
            <person name="Guillou S."/>
            <person name="Cros-Aarteil S."/>
            <person name="Calhoun S."/>
            <person name="Kuo A."/>
            <person name="Mondo S."/>
            <person name="Pangilinan J."/>
            <person name="Riley R."/>
            <person name="Labutti K."/>
            <person name="Andreopoulos B."/>
            <person name="Lipzen A."/>
            <person name="Chen C."/>
            <person name="Yanf M."/>
            <person name="Daum C."/>
            <person name="Ng V."/>
            <person name="Clum A."/>
            <person name="Steindorff A."/>
            <person name="Ohm R."/>
            <person name="Martin F."/>
            <person name="Silar P."/>
            <person name="Natvig D."/>
            <person name="Lalanne C."/>
            <person name="Gautier V."/>
            <person name="Ament-Velasquez S.L."/>
            <person name="Kruys A."/>
            <person name="Hutchinson M.I."/>
            <person name="Powell A.J."/>
            <person name="Barry K."/>
            <person name="Miller A.N."/>
            <person name="Grigoriev I.V."/>
            <person name="Debuchy R."/>
            <person name="Gladieux P."/>
            <person name="Thoren M.H."/>
            <person name="Johannesson H."/>
        </authorList>
    </citation>
    <scope>NUCLEOTIDE SEQUENCE</scope>
    <source>
        <strain evidence="3">CBS 168.71</strain>
    </source>
</reference>
<feature type="compositionally biased region" description="Basic and acidic residues" evidence="1">
    <location>
        <begin position="363"/>
        <end position="373"/>
    </location>
</feature>
<dbReference type="RefSeq" id="XP_062653780.1">
    <property type="nucleotide sequence ID" value="XM_062808514.1"/>
</dbReference>
<accession>A0AAE0LLX2</accession>
<name>A0AAE0LLX2_9PEZI</name>
<feature type="region of interest" description="Disordered" evidence="1">
    <location>
        <begin position="1"/>
        <end position="31"/>
    </location>
</feature>
<organism evidence="3 4">
    <name type="scientific">Chaetomium fimeti</name>
    <dbReference type="NCBI Taxonomy" id="1854472"/>
    <lineage>
        <taxon>Eukaryota</taxon>
        <taxon>Fungi</taxon>
        <taxon>Dikarya</taxon>
        <taxon>Ascomycota</taxon>
        <taxon>Pezizomycotina</taxon>
        <taxon>Sordariomycetes</taxon>
        <taxon>Sordariomycetidae</taxon>
        <taxon>Sordariales</taxon>
        <taxon>Chaetomiaceae</taxon>
        <taxon>Chaetomium</taxon>
    </lineage>
</organism>
<feature type="compositionally biased region" description="Polar residues" evidence="1">
    <location>
        <begin position="7"/>
        <end position="16"/>
    </location>
</feature>
<evidence type="ECO:0000313" key="4">
    <source>
        <dbReference type="Proteomes" id="UP001278766"/>
    </source>
</evidence>
<proteinExistence type="predicted"/>
<dbReference type="EMBL" id="JAUEPN010000014">
    <property type="protein sequence ID" value="KAK3290266.1"/>
    <property type="molecule type" value="Genomic_DNA"/>
</dbReference>
<dbReference type="GeneID" id="87845462"/>
<keyword evidence="4" id="KW-1185">Reference proteome</keyword>
<evidence type="ECO:0000256" key="1">
    <source>
        <dbReference type="SAM" id="MobiDB-lite"/>
    </source>
</evidence>
<comment type="caution">
    <text evidence="3">The sequence shown here is derived from an EMBL/GenBank/DDBJ whole genome shotgun (WGS) entry which is preliminary data.</text>
</comment>
<evidence type="ECO:0000313" key="3">
    <source>
        <dbReference type="EMBL" id="KAK3290266.1"/>
    </source>
</evidence>
<feature type="domain" description="HNH nuclease" evidence="2">
    <location>
        <begin position="181"/>
        <end position="246"/>
    </location>
</feature>
<gene>
    <name evidence="3" type="ORF">B0H64DRAFT_61608</name>
</gene>
<feature type="region of interest" description="Disordered" evidence="1">
    <location>
        <begin position="351"/>
        <end position="452"/>
    </location>
</feature>
<feature type="compositionally biased region" description="Basic residues" evidence="1">
    <location>
        <begin position="392"/>
        <end position="401"/>
    </location>
</feature>
<protein>
    <recommendedName>
        <fullName evidence="2">HNH nuclease domain-containing protein</fullName>
    </recommendedName>
</protein>
<dbReference type="AlphaFoldDB" id="A0AAE0LLX2"/>
<sequence>MADGADPTTSTTNSLNRFRPPLPPPIPHATETKQRTISFRHPGYPDLIGPNLVSLDAVDHELGDGIDYDTALAACGIVACNRWSQSWFGVKDSQAASGFRAVPRPHDGLLRESIYYFFVSQDKDEQYPVIPSFDHWRFPHGDLPDIWQALDIPSPSPPVASRLRHLKVEGKHAAEIRDESCRLTAWTNAAEACHLIPSASATWFAVNVMSRYCRLSGGRNPVDDDRNLILLRRDLHWLFDQRHFTILPKRSPGDLFGSPSLVFHTLQPRGDCELHDLFHNRTLQQPTSGLSVEFLFARFAWSIFCDEIYPFLTGTFRYAVQLFDPTTGAVKTETRNSLGLSSVFQVLPSRTSSRSISPRKRKAADTQADHGSDNGDELDSDGDQDEPPRGRSRERKRRFMGHPRGFGPLATEPSLAGVSVSTLSTDVESCGSAEDGAEDGGVTEGIQAKGSD</sequence>
<feature type="compositionally biased region" description="Acidic residues" evidence="1">
    <location>
        <begin position="374"/>
        <end position="385"/>
    </location>
</feature>
<dbReference type="Proteomes" id="UP001278766">
    <property type="component" value="Unassembled WGS sequence"/>
</dbReference>
<dbReference type="Pfam" id="PF13391">
    <property type="entry name" value="HNH_2"/>
    <property type="match status" value="1"/>
</dbReference>
<evidence type="ECO:0000259" key="2">
    <source>
        <dbReference type="Pfam" id="PF13391"/>
    </source>
</evidence>
<dbReference type="InterPro" id="IPR003615">
    <property type="entry name" value="HNH_nuc"/>
</dbReference>